<dbReference type="PANTHER" id="PTHR27001">
    <property type="entry name" value="OS01G0253100 PROTEIN"/>
    <property type="match status" value="1"/>
</dbReference>
<comment type="subcellular location">
    <subcellularLocation>
        <location evidence="1">Membrane</location>
    </subcellularLocation>
</comment>
<dbReference type="InterPro" id="IPR042197">
    <property type="entry name" value="Apaf_helical"/>
</dbReference>
<gene>
    <name evidence="12" type="primary">LOC100383461</name>
</gene>
<dbReference type="InterPro" id="IPR000719">
    <property type="entry name" value="Prot_kinase_dom"/>
</dbReference>
<reference evidence="12" key="2">
    <citation type="submission" date="2019-07" db="EMBL/GenBank/DDBJ databases">
        <authorList>
            <person name="Seetharam A."/>
            <person name="Woodhouse M."/>
            <person name="Cannon E."/>
        </authorList>
    </citation>
    <scope>NUCLEOTIDE SEQUENCE [LARGE SCALE GENOMIC DNA]</scope>
    <source>
        <strain evidence="12">cv. B73</strain>
    </source>
</reference>
<evidence type="ECO:0000256" key="2">
    <source>
        <dbReference type="ARBA" id="ARBA00008171"/>
    </source>
</evidence>
<dbReference type="InterPro" id="IPR036388">
    <property type="entry name" value="WH-like_DNA-bd_sf"/>
</dbReference>
<evidence type="ECO:0000313" key="12">
    <source>
        <dbReference type="EnsemblPlants" id="Zm00001eb310060_P001"/>
    </source>
</evidence>
<dbReference type="Pfam" id="PF07714">
    <property type="entry name" value="PK_Tyr_Ser-Thr"/>
    <property type="match status" value="1"/>
</dbReference>
<keyword evidence="13" id="KW-1185">Reference proteome</keyword>
<dbReference type="Gene3D" id="3.30.200.20">
    <property type="entry name" value="Phosphorylase Kinase, domain 1"/>
    <property type="match status" value="1"/>
</dbReference>
<dbReference type="Gene3D" id="3.80.10.10">
    <property type="entry name" value="Ribonuclease Inhibitor"/>
    <property type="match status" value="1"/>
</dbReference>
<evidence type="ECO:0000256" key="4">
    <source>
        <dbReference type="ARBA" id="ARBA00022692"/>
    </source>
</evidence>
<dbReference type="InterPro" id="IPR011009">
    <property type="entry name" value="Kinase-like_dom_sf"/>
</dbReference>
<keyword evidence="4" id="KW-0812">Transmembrane</keyword>
<dbReference type="EnsemblPlants" id="Zm00001eb310060_T001">
    <property type="protein sequence ID" value="Zm00001eb310060_P001"/>
    <property type="gene ID" value="Zm00001eb310060"/>
</dbReference>
<keyword evidence="9" id="KW-1133">Transmembrane helix</keyword>
<evidence type="ECO:0000259" key="11">
    <source>
        <dbReference type="PROSITE" id="PS50011"/>
    </source>
</evidence>
<sequence>MPHGHAAAVVDRLLRRLGSAACRLEVPPNIDGDLAHVWTTLARLQDMLVSLEIRPELQEWMGDIKQVAYDVEDLVDELEDHNSMESQMSGCVAVGEETRWCCSCSFLMHSTRADRMKTIKRRLDFLVKDSVIFSLMQYPFPDVERFDNEAFDRAAVVGRDNDKAKIKDMILQSNAQKFSIIPILGLVGLGKTTLARLIFLDQGEGWDFDLRIWISLNRKLNIKMIASDIISQCNHREEKLLDVRTDMEIQENFQLLKRCLQEALHEKHCLIVLDDLSSTDKNQLDELKEMLKGTNESIKVLVTTSSEITAELLHTIPPYKLCPLSEDDSWKIFSQKAFGNCDGDNTDLKKIGKEIVKRCEGIPLLTHSLGLVVQNEVTNVWLAARDEEIWKLERRVATKIELFSPLYQIYNDFSSTIKLCFLYLSIFPKGSTIDKEKLIQQWIALEIIGSKHDSLPPYVNGEMCIQDFLSIYFLQVRDTHSVYGMDNRVVPTTFYIHNFVHEFARHVACDDIIIFDGTKMQKGCAKRQTFQYALLTCYRVQSTFSHSTLTRTRALHIMNSEAITFPREAFELLKHLRVLNLSGCCIEELPASIGCLKRLKYLDVSGVQIQTLPFPDGALKAIGIDNSTIKHIPRFNTTSELSVDTISSSKVSTPSKEIPSTLRRPDKSKMPALIPGDGSLNLSLKQVQKVTHNFSPLFELGEGGTWAVYRAVLSDNQVVIIRRAKKGHVQEAKHLMEVKLLTKINHWSLVRFLGFIDEKDECIRITEYVPNGTLREHLHDQRKRILNFNQRIVIALDVAIALTYLHLCSGDALICYNLRTSNILLTESYRAKVCCSELSKSGNIVLLKGTGGYIDPEYLETSELTAKSDVYSFGIILLEIISSHGPQDWDVLMNHRQSSVVQWALEKFYDDLMNEILDYRMEDRVDGDVVRDLLSLALSCVVSRGADRPSIVVVGERLWKIWQDHRRNVGEQHEYQGSWAEFIEQEGILRHHKCVLKRSWEPSTTQQDWSVYVRQIELVQEAYDTPWGEEIFSGSVSLDDITVYSR</sequence>
<accession>A0A804Q9H6</accession>
<keyword evidence="8" id="KW-0067">ATP-binding</keyword>
<protein>
    <recommendedName>
        <fullName evidence="11">Protein kinase domain-containing protein</fullName>
    </recommendedName>
</protein>
<dbReference type="PROSITE" id="PS51450">
    <property type="entry name" value="LRR"/>
    <property type="match status" value="1"/>
</dbReference>
<evidence type="ECO:0000256" key="6">
    <source>
        <dbReference type="ARBA" id="ARBA00022741"/>
    </source>
</evidence>
<dbReference type="GO" id="GO:0005886">
    <property type="term" value="C:plasma membrane"/>
    <property type="evidence" value="ECO:0000318"/>
    <property type="project" value="GO_Central"/>
</dbReference>
<dbReference type="InterPro" id="IPR058922">
    <property type="entry name" value="WHD_DRP"/>
</dbReference>
<feature type="domain" description="Protein kinase" evidence="11">
    <location>
        <begin position="694"/>
        <end position="938"/>
    </location>
</feature>
<reference evidence="12" key="3">
    <citation type="submission" date="2021-05" db="UniProtKB">
        <authorList>
            <consortium name="EnsemblPlants"/>
        </authorList>
    </citation>
    <scope>IDENTIFICATION</scope>
    <source>
        <strain evidence="12">cv. B73</strain>
    </source>
</reference>
<evidence type="ECO:0000256" key="8">
    <source>
        <dbReference type="ARBA" id="ARBA00022840"/>
    </source>
</evidence>
<evidence type="ECO:0000256" key="1">
    <source>
        <dbReference type="ARBA" id="ARBA00004370"/>
    </source>
</evidence>
<dbReference type="Gene3D" id="1.10.10.10">
    <property type="entry name" value="Winged helix-like DNA-binding domain superfamily/Winged helix DNA-binding domain"/>
    <property type="match status" value="1"/>
</dbReference>
<dbReference type="PANTHER" id="PTHR27001:SF930">
    <property type="entry name" value="OS02G0821400 PROTEIN"/>
    <property type="match status" value="1"/>
</dbReference>
<dbReference type="InterPro" id="IPR001245">
    <property type="entry name" value="Ser-Thr/Tyr_kinase_cat_dom"/>
</dbReference>
<dbReference type="SUPFAM" id="SSF52540">
    <property type="entry name" value="P-loop containing nucleoside triphosphate hydrolases"/>
    <property type="match status" value="1"/>
</dbReference>
<dbReference type="Proteomes" id="UP000007305">
    <property type="component" value="Chromosome 7"/>
</dbReference>
<dbReference type="Pfam" id="PF23559">
    <property type="entry name" value="WHD_DRP"/>
    <property type="match status" value="1"/>
</dbReference>
<evidence type="ECO:0000256" key="9">
    <source>
        <dbReference type="ARBA" id="ARBA00022989"/>
    </source>
</evidence>
<dbReference type="GO" id="GO:0005524">
    <property type="term" value="F:ATP binding"/>
    <property type="evidence" value="ECO:0007669"/>
    <property type="project" value="UniProtKB-KW"/>
</dbReference>
<reference evidence="13" key="1">
    <citation type="submission" date="2015-12" db="EMBL/GenBank/DDBJ databases">
        <title>Update maize B73 reference genome by single molecule sequencing technologies.</title>
        <authorList>
            <consortium name="Maize Genome Sequencing Project"/>
            <person name="Ware D."/>
        </authorList>
    </citation>
    <scope>NUCLEOTIDE SEQUENCE [LARGE SCALE GENOMIC DNA]</scope>
    <source>
        <strain evidence="13">cv. B73</strain>
    </source>
</reference>
<dbReference type="GO" id="GO:0006952">
    <property type="term" value="P:defense response"/>
    <property type="evidence" value="ECO:0007669"/>
    <property type="project" value="UniProtKB-KW"/>
</dbReference>
<evidence type="ECO:0000256" key="10">
    <source>
        <dbReference type="ARBA" id="ARBA00023136"/>
    </source>
</evidence>
<keyword evidence="10" id="KW-0472">Membrane</keyword>
<dbReference type="InterPro" id="IPR032675">
    <property type="entry name" value="LRR_dom_sf"/>
</dbReference>
<keyword evidence="7" id="KW-0611">Plant defense</keyword>
<dbReference type="SUPFAM" id="SSF52058">
    <property type="entry name" value="L domain-like"/>
    <property type="match status" value="1"/>
</dbReference>
<keyword evidence="3" id="KW-0433">Leucine-rich repeat</keyword>
<evidence type="ECO:0000256" key="5">
    <source>
        <dbReference type="ARBA" id="ARBA00022737"/>
    </source>
</evidence>
<dbReference type="InParanoid" id="A0A804Q9H6"/>
<dbReference type="PROSITE" id="PS50011">
    <property type="entry name" value="PROTEIN_KINASE_DOM"/>
    <property type="match status" value="1"/>
</dbReference>
<dbReference type="Gene3D" id="3.40.50.300">
    <property type="entry name" value="P-loop containing nucleotide triphosphate hydrolases"/>
    <property type="match status" value="1"/>
</dbReference>
<dbReference type="Gramene" id="Zm00001eb310060_T001">
    <property type="protein sequence ID" value="Zm00001eb310060_P001"/>
    <property type="gene ID" value="Zm00001eb310060"/>
</dbReference>
<dbReference type="PRINTS" id="PR00364">
    <property type="entry name" value="DISEASERSIST"/>
</dbReference>
<dbReference type="InterPro" id="IPR002182">
    <property type="entry name" value="NB-ARC"/>
</dbReference>
<dbReference type="Pfam" id="PF00931">
    <property type="entry name" value="NB-ARC"/>
    <property type="match status" value="1"/>
</dbReference>
<dbReference type="InterPro" id="IPR027417">
    <property type="entry name" value="P-loop_NTPase"/>
</dbReference>
<proteinExistence type="inferred from homology"/>
<evidence type="ECO:0000256" key="3">
    <source>
        <dbReference type="ARBA" id="ARBA00022614"/>
    </source>
</evidence>
<name>A0A804Q9H6_MAIZE</name>
<evidence type="ECO:0000313" key="13">
    <source>
        <dbReference type="Proteomes" id="UP000007305"/>
    </source>
</evidence>
<evidence type="ECO:0000256" key="7">
    <source>
        <dbReference type="ARBA" id="ARBA00022821"/>
    </source>
</evidence>
<keyword evidence="6" id="KW-0547">Nucleotide-binding</keyword>
<dbReference type="AlphaFoldDB" id="A0A804Q9H6"/>
<dbReference type="Gene3D" id="1.10.510.10">
    <property type="entry name" value="Transferase(Phosphotransferase) domain 1"/>
    <property type="match status" value="1"/>
</dbReference>
<comment type="similarity">
    <text evidence="2">Belongs to the protein kinase superfamily. TKL Ser/Thr protein kinase family. ROCO subfamily.</text>
</comment>
<dbReference type="GO" id="GO:0043531">
    <property type="term" value="F:ADP binding"/>
    <property type="evidence" value="ECO:0007669"/>
    <property type="project" value="InterPro"/>
</dbReference>
<dbReference type="SUPFAM" id="SSF56112">
    <property type="entry name" value="Protein kinase-like (PK-like)"/>
    <property type="match status" value="1"/>
</dbReference>
<dbReference type="InterPro" id="IPR001611">
    <property type="entry name" value="Leu-rich_rpt"/>
</dbReference>
<keyword evidence="5" id="KW-0677">Repeat</keyword>
<dbReference type="GO" id="GO:0004672">
    <property type="term" value="F:protein kinase activity"/>
    <property type="evidence" value="ECO:0000318"/>
    <property type="project" value="GO_Central"/>
</dbReference>
<organism evidence="12 13">
    <name type="scientific">Zea mays</name>
    <name type="common">Maize</name>
    <dbReference type="NCBI Taxonomy" id="4577"/>
    <lineage>
        <taxon>Eukaryota</taxon>
        <taxon>Viridiplantae</taxon>
        <taxon>Streptophyta</taxon>
        <taxon>Embryophyta</taxon>
        <taxon>Tracheophyta</taxon>
        <taxon>Spermatophyta</taxon>
        <taxon>Magnoliopsida</taxon>
        <taxon>Liliopsida</taxon>
        <taxon>Poales</taxon>
        <taxon>Poaceae</taxon>
        <taxon>PACMAD clade</taxon>
        <taxon>Panicoideae</taxon>
        <taxon>Andropogonodae</taxon>
        <taxon>Andropogoneae</taxon>
        <taxon>Tripsacinae</taxon>
        <taxon>Zea</taxon>
    </lineage>
</organism>
<dbReference type="Gene3D" id="1.10.8.430">
    <property type="entry name" value="Helical domain of apoptotic protease-activating factors"/>
    <property type="match status" value="1"/>
</dbReference>
<dbReference type="GO" id="GO:0007165">
    <property type="term" value="P:signal transduction"/>
    <property type="evidence" value="ECO:0000318"/>
    <property type="project" value="GO_Central"/>
</dbReference>